<feature type="compositionally biased region" description="Basic and acidic residues" evidence="3">
    <location>
        <begin position="223"/>
        <end position="234"/>
    </location>
</feature>
<dbReference type="InterPro" id="IPR002344">
    <property type="entry name" value="Lupus_La"/>
</dbReference>
<keyword evidence="8" id="KW-1185">Reference proteome</keyword>
<keyword evidence="1 2" id="KW-0694">RNA-binding</keyword>
<dbReference type="InterPro" id="IPR006630">
    <property type="entry name" value="La_HTH"/>
</dbReference>
<dbReference type="EMBL" id="CAMXCT030006673">
    <property type="protein sequence ID" value="CAL4805387.1"/>
    <property type="molecule type" value="Genomic_DNA"/>
</dbReference>
<dbReference type="AlphaFoldDB" id="A0A9P1GNF9"/>
<dbReference type="Gene3D" id="3.10.450.40">
    <property type="match status" value="1"/>
</dbReference>
<dbReference type="CDD" id="cd07323">
    <property type="entry name" value="LAM"/>
    <property type="match status" value="1"/>
</dbReference>
<proteinExistence type="predicted"/>
<dbReference type="GO" id="GO:1990904">
    <property type="term" value="C:ribonucleoprotein complex"/>
    <property type="evidence" value="ECO:0007669"/>
    <property type="project" value="UniProtKB-KW"/>
</dbReference>
<gene>
    <name evidence="5" type="ORF">C1SCF055_LOCUS42672</name>
</gene>
<feature type="compositionally biased region" description="Basic and acidic residues" evidence="3">
    <location>
        <begin position="8"/>
        <end position="32"/>
    </location>
</feature>
<evidence type="ECO:0000256" key="1">
    <source>
        <dbReference type="ARBA" id="ARBA00022884"/>
    </source>
</evidence>
<dbReference type="InterPro" id="IPR036390">
    <property type="entry name" value="WH_DNA-bd_sf"/>
</dbReference>
<feature type="domain" description="HTH La-type RNA-binding" evidence="4">
    <location>
        <begin position="33"/>
        <end position="123"/>
    </location>
</feature>
<name>A0A9P1GNF9_9DINO</name>
<evidence type="ECO:0000256" key="3">
    <source>
        <dbReference type="SAM" id="MobiDB-lite"/>
    </source>
</evidence>
<feature type="region of interest" description="Disordered" evidence="3">
    <location>
        <begin position="1"/>
        <end position="40"/>
    </location>
</feature>
<dbReference type="EMBL" id="CAMXCT010006673">
    <property type="protein sequence ID" value="CAI4018075.1"/>
    <property type="molecule type" value="Genomic_DNA"/>
</dbReference>
<dbReference type="Gene3D" id="1.10.10.10">
    <property type="entry name" value="Winged helix-like DNA-binding domain superfamily/Winged helix DNA-binding domain"/>
    <property type="match status" value="1"/>
</dbReference>
<evidence type="ECO:0000313" key="8">
    <source>
        <dbReference type="Proteomes" id="UP001152797"/>
    </source>
</evidence>
<dbReference type="InterPro" id="IPR036388">
    <property type="entry name" value="WH-like_DNA-bd_sf"/>
</dbReference>
<reference evidence="6" key="2">
    <citation type="submission" date="2024-04" db="EMBL/GenBank/DDBJ databases">
        <authorList>
            <person name="Chen Y."/>
            <person name="Shah S."/>
            <person name="Dougan E. K."/>
            <person name="Thang M."/>
            <person name="Chan C."/>
        </authorList>
    </citation>
    <scope>NUCLEOTIDE SEQUENCE [LARGE SCALE GENOMIC DNA]</scope>
</reference>
<dbReference type="GO" id="GO:0003723">
    <property type="term" value="F:RNA binding"/>
    <property type="evidence" value="ECO:0007669"/>
    <property type="project" value="UniProtKB-UniRule"/>
</dbReference>
<evidence type="ECO:0000259" key="4">
    <source>
        <dbReference type="PROSITE" id="PS50961"/>
    </source>
</evidence>
<accession>A0A9P1GNF9</accession>
<comment type="caution">
    <text evidence="5">The sequence shown here is derived from an EMBL/GenBank/DDBJ whole genome shotgun (WGS) entry which is preliminary data.</text>
</comment>
<evidence type="ECO:0000256" key="2">
    <source>
        <dbReference type="PROSITE-ProRule" id="PRU00332"/>
    </source>
</evidence>
<dbReference type="PRINTS" id="PR00302">
    <property type="entry name" value="LUPUSLA"/>
</dbReference>
<evidence type="ECO:0000313" key="5">
    <source>
        <dbReference type="EMBL" id="CAI4018075.1"/>
    </source>
</evidence>
<dbReference type="Proteomes" id="UP001152797">
    <property type="component" value="Unassembled WGS sequence"/>
</dbReference>
<dbReference type="InterPro" id="IPR044673">
    <property type="entry name" value="DCL-like"/>
</dbReference>
<dbReference type="PROSITE" id="PS50961">
    <property type="entry name" value="HTH_LA"/>
    <property type="match status" value="1"/>
</dbReference>
<evidence type="ECO:0000313" key="6">
    <source>
        <dbReference type="EMBL" id="CAL1171450.1"/>
    </source>
</evidence>
<dbReference type="EMBL" id="CAMXCT020006673">
    <property type="protein sequence ID" value="CAL1171450.1"/>
    <property type="molecule type" value="Genomic_DNA"/>
</dbReference>
<dbReference type="GO" id="GO:0005634">
    <property type="term" value="C:nucleus"/>
    <property type="evidence" value="ECO:0007669"/>
    <property type="project" value="InterPro"/>
</dbReference>
<dbReference type="GO" id="GO:0006396">
    <property type="term" value="P:RNA processing"/>
    <property type="evidence" value="ECO:0007669"/>
    <property type="project" value="InterPro"/>
</dbReference>
<feature type="compositionally biased region" description="Basic and acidic residues" evidence="3">
    <location>
        <begin position="363"/>
        <end position="422"/>
    </location>
</feature>
<dbReference type="Pfam" id="PF11523">
    <property type="entry name" value="DUF3223"/>
    <property type="match status" value="1"/>
</dbReference>
<feature type="region of interest" description="Disordered" evidence="3">
    <location>
        <begin position="343"/>
        <end position="422"/>
    </location>
</feature>
<evidence type="ECO:0000313" key="7">
    <source>
        <dbReference type="EMBL" id="CAL4805387.1"/>
    </source>
</evidence>
<dbReference type="PANTHER" id="PTHR33415">
    <property type="entry name" value="PROTEIN EMBRYO DEFECTIVE 514"/>
    <property type="match status" value="1"/>
</dbReference>
<dbReference type="SUPFAM" id="SSF46785">
    <property type="entry name" value="Winged helix' DNA-binding domain"/>
    <property type="match status" value="1"/>
</dbReference>
<dbReference type="Pfam" id="PF05383">
    <property type="entry name" value="La"/>
    <property type="match status" value="1"/>
</dbReference>
<sequence>MSAAAKAQAEKKEEPKVGEKRKDETGTEESKRLKPTPPDSAVVRKQVEYYLSDENLKYDKFFHEKIAENKDGWLDLTLILQCNKMKTMRATKDDVVAALKESKIEINEDNTSLRRPGNAALPTHQKKNSFHAHDGGVVTMFKSVPEEQQWAQVKAAVQEKLPPKVSLWHVGQVNDKHECAMVCAPFDGDMTFFETLSIELGGSTLKCEVCYGDVLQKALKEMPKHIRDKRERESRKRQKERNRPIKLGTCHFNNVAMLRGRVKEILNSRSDGEQLKPDGSDFKLIKSLLEFHPSPDKSKGLVGIKVARSSHGDSRCFYMIREDGTEEDFSAKKCLDAVEQNPPYVQPEEKTGDKKPQAKAAGAKKEEPKGAKEKPEEKKAETEEEKKEEAKEEKEEEKKEEKKEEKEEEKKEEKKEEAPEAK</sequence>
<dbReference type="OrthoDB" id="409625at2759"/>
<feature type="region of interest" description="Disordered" evidence="3">
    <location>
        <begin position="223"/>
        <end position="243"/>
    </location>
</feature>
<reference evidence="5" key="1">
    <citation type="submission" date="2022-10" db="EMBL/GenBank/DDBJ databases">
        <authorList>
            <person name="Chen Y."/>
            <person name="Dougan E. K."/>
            <person name="Chan C."/>
            <person name="Rhodes N."/>
            <person name="Thang M."/>
        </authorList>
    </citation>
    <scope>NUCLEOTIDE SEQUENCE</scope>
</reference>
<dbReference type="SMART" id="SM00715">
    <property type="entry name" value="LA"/>
    <property type="match status" value="1"/>
</dbReference>
<dbReference type="PANTHER" id="PTHR33415:SF12">
    <property type="entry name" value="PROTEIN EMBRYO DEFECTIVE 514"/>
    <property type="match status" value="1"/>
</dbReference>
<protein>
    <submittedName>
        <fullName evidence="7">La protein homolog (La autoantigen homolog) (La ribonucleoprotein)</fullName>
    </submittedName>
</protein>
<organism evidence="5">
    <name type="scientific">Cladocopium goreaui</name>
    <dbReference type="NCBI Taxonomy" id="2562237"/>
    <lineage>
        <taxon>Eukaryota</taxon>
        <taxon>Sar</taxon>
        <taxon>Alveolata</taxon>
        <taxon>Dinophyceae</taxon>
        <taxon>Suessiales</taxon>
        <taxon>Symbiodiniaceae</taxon>
        <taxon>Cladocopium</taxon>
    </lineage>
</organism>
<feature type="compositionally biased region" description="Basic and acidic residues" evidence="3">
    <location>
        <begin position="347"/>
        <end position="356"/>
    </location>
</feature>
<keyword evidence="7" id="KW-0687">Ribonucleoprotein</keyword>